<gene>
    <name evidence="1" type="ORF">SOP97_07855</name>
</gene>
<comment type="caution">
    <text evidence="1">The sequence shown here is derived from an EMBL/GenBank/DDBJ whole genome shotgun (WGS) entry which is preliminary data.</text>
</comment>
<sequence length="76" mass="8702">MWLQIAILVASYLMSAANQPKVAKPKPAAFQDFDFPRCDEGTEKEWIFGQVWGKDWMVLSVRNQRSQAIKTKGSKK</sequence>
<keyword evidence="2" id="KW-1185">Reference proteome</keyword>
<organism evidence="1 2">
    <name type="scientific">Pseudomonas spirodelae</name>
    <dbReference type="NCBI Taxonomy" id="3101751"/>
    <lineage>
        <taxon>Bacteria</taxon>
        <taxon>Pseudomonadati</taxon>
        <taxon>Pseudomonadota</taxon>
        <taxon>Gammaproteobacteria</taxon>
        <taxon>Pseudomonadales</taxon>
        <taxon>Pseudomonadaceae</taxon>
        <taxon>Pseudomonas</taxon>
    </lineage>
</organism>
<dbReference type="Proteomes" id="UP001292571">
    <property type="component" value="Unassembled WGS sequence"/>
</dbReference>
<evidence type="ECO:0000313" key="2">
    <source>
        <dbReference type="Proteomes" id="UP001292571"/>
    </source>
</evidence>
<dbReference type="EMBL" id="JAYEET010000024">
    <property type="protein sequence ID" value="MEA1605728.1"/>
    <property type="molecule type" value="Genomic_DNA"/>
</dbReference>
<name>A0ABU5P875_9PSED</name>
<evidence type="ECO:0000313" key="1">
    <source>
        <dbReference type="EMBL" id="MEA1605728.1"/>
    </source>
</evidence>
<proteinExistence type="predicted"/>
<reference evidence="1 2" key="1">
    <citation type="submission" date="2023-12" db="EMBL/GenBank/DDBJ databases">
        <title>Pseudomonas sp. T5W1.</title>
        <authorList>
            <person name="Maltman C."/>
        </authorList>
    </citation>
    <scope>NUCLEOTIDE SEQUENCE [LARGE SCALE GENOMIC DNA]</scope>
    <source>
        <strain evidence="1 2">T5W1</strain>
    </source>
</reference>
<protein>
    <submittedName>
        <fullName evidence="1">Uncharacterized protein</fullName>
    </submittedName>
</protein>
<accession>A0ABU5P875</accession>
<dbReference type="RefSeq" id="WP_322948839.1">
    <property type="nucleotide sequence ID" value="NZ_JAYEET010000024.1"/>
</dbReference>